<geneLocation type="plasmid" evidence="2 3">
    <name>pNF2</name>
</geneLocation>
<evidence type="ECO:0008006" key="4">
    <source>
        <dbReference type="Google" id="ProtNLM"/>
    </source>
</evidence>
<organism evidence="2 3">
    <name type="scientific">Nocardia farcinica (strain IFM 10152)</name>
    <dbReference type="NCBI Taxonomy" id="247156"/>
    <lineage>
        <taxon>Bacteria</taxon>
        <taxon>Bacillati</taxon>
        <taxon>Actinomycetota</taxon>
        <taxon>Actinomycetes</taxon>
        <taxon>Mycobacteriales</taxon>
        <taxon>Nocardiaceae</taxon>
        <taxon>Nocardia</taxon>
    </lineage>
</organism>
<dbReference type="OrthoDB" id="3698891at2"/>
<keyword evidence="1" id="KW-0732">Signal</keyword>
<keyword evidence="2" id="KW-0614">Plasmid</keyword>
<reference evidence="2 3" key="1">
    <citation type="journal article" date="2004" name="Proc. Natl. Acad. Sci. U.S.A.">
        <title>The complete genomic sequence of Nocardia farcinica IFM 10152.</title>
        <authorList>
            <person name="Ishikawa J."/>
            <person name="Yamashita A."/>
            <person name="Mikami Y."/>
            <person name="Hoshino Y."/>
            <person name="Kurita H."/>
            <person name="Hotta K."/>
            <person name="Shiba T."/>
            <person name="Hattori M."/>
        </authorList>
    </citation>
    <scope>NUCLEOTIDE SEQUENCE [LARGE SCALE GENOMIC DNA]</scope>
    <source>
        <strain evidence="2 3">IFM 10152</strain>
        <plasmid evidence="3">Plasmid pNF2</plasmid>
    </source>
</reference>
<dbReference type="KEGG" id="nfa:PNF2_550"/>
<dbReference type="PROSITE" id="PS51257">
    <property type="entry name" value="PROKAR_LIPOPROTEIN"/>
    <property type="match status" value="1"/>
</dbReference>
<dbReference type="EMBL" id="AP006620">
    <property type="protein sequence ID" value="BAD60741.1"/>
    <property type="molecule type" value="Genomic_DNA"/>
</dbReference>
<sequence length="119" mass="12600">MSESRPRTKILTVLGTVAAAALCTAFLGCPTAAAADVPLDLHAQCATQYPETPHAYAGHPILIAPGNAYSWRCEQPSKLPGGGLLSSLFLDTDAFCVNNRLGHALALDTDNPHSWVCRQ</sequence>
<dbReference type="GeneID" id="61136421"/>
<feature type="signal peptide" evidence="1">
    <location>
        <begin position="1"/>
        <end position="34"/>
    </location>
</feature>
<name>Q5YM50_NOCFA</name>
<evidence type="ECO:0000313" key="2">
    <source>
        <dbReference type="EMBL" id="BAD60741.1"/>
    </source>
</evidence>
<dbReference type="AlphaFoldDB" id="Q5YM50"/>
<gene>
    <name evidence="2" type="ordered locus">PNF2_550</name>
</gene>
<feature type="chain" id="PRO_5004264514" description="Ig-like domain-containing protein" evidence="1">
    <location>
        <begin position="35"/>
        <end position="119"/>
    </location>
</feature>
<keyword evidence="3" id="KW-1185">Reference proteome</keyword>
<dbReference type="RefSeq" id="WP_011212423.1">
    <property type="nucleotide sequence ID" value="NC_006363.1"/>
</dbReference>
<evidence type="ECO:0000313" key="3">
    <source>
        <dbReference type="Proteomes" id="UP000006820"/>
    </source>
</evidence>
<dbReference type="HOGENOM" id="CLU_2192284_0_0_11"/>
<proteinExistence type="predicted"/>
<dbReference type="Proteomes" id="UP000006820">
    <property type="component" value="Plasmid pNF2"/>
</dbReference>
<accession>Q5YM50</accession>
<protein>
    <recommendedName>
        <fullName evidence="4">Ig-like domain-containing protein</fullName>
    </recommendedName>
</protein>
<evidence type="ECO:0000256" key="1">
    <source>
        <dbReference type="SAM" id="SignalP"/>
    </source>
</evidence>